<reference evidence="1" key="1">
    <citation type="submission" date="2021-01" db="EMBL/GenBank/DDBJ databases">
        <authorList>
            <person name="Li R."/>
            <person name="Bekaert M."/>
        </authorList>
    </citation>
    <scope>NUCLEOTIDE SEQUENCE</scope>
    <source>
        <strain evidence="1">Farmed</strain>
    </source>
</reference>
<dbReference type="Pfam" id="PF15802">
    <property type="entry name" value="DCAF17"/>
    <property type="match status" value="1"/>
</dbReference>
<protein>
    <submittedName>
        <fullName evidence="1">Uncharacterized protein</fullName>
    </submittedName>
</protein>
<evidence type="ECO:0000313" key="2">
    <source>
        <dbReference type="Proteomes" id="UP000597762"/>
    </source>
</evidence>
<accession>A0A812D9L3</accession>
<dbReference type="AlphaFoldDB" id="A0A812D9L3"/>
<dbReference type="GO" id="GO:0016567">
    <property type="term" value="P:protein ubiquitination"/>
    <property type="evidence" value="ECO:0007669"/>
    <property type="project" value="InterPro"/>
</dbReference>
<dbReference type="Proteomes" id="UP000597762">
    <property type="component" value="Unassembled WGS sequence"/>
</dbReference>
<sequence length="283" mass="32890">MLQFPENIYNVYFLARQREYSINYCLLSRIMRSLCCKSQRNYKHVFSLKSKQPIYQCLNLIYMKNYSSSYNGWGIQLWKDVHKEKVTDALFSYGHWDKDPINRIAHKSSILGISQKHKLVRLCAETGTVLESIFLSQIYKFKSIYWDDPHYTAVISSSKVQTQDQSWQVENPHPENPKYFKNCPGSMMKAIALFNVFPLEFVGMFAIEKEIFGNDLHDALVSDNLLVTNKRGGIVELFSVDYILEHFLLYKASLYEPDPVTGHIVGMHPFGIPFNIKFKGKIA</sequence>
<gene>
    <name evidence="1" type="ORF">SPHA_48347</name>
</gene>
<dbReference type="InterPro" id="IPR031620">
    <property type="entry name" value="DCAF17"/>
</dbReference>
<dbReference type="GO" id="GO:0080008">
    <property type="term" value="C:Cul4-RING E3 ubiquitin ligase complex"/>
    <property type="evidence" value="ECO:0007669"/>
    <property type="project" value="TreeGrafter"/>
</dbReference>
<keyword evidence="2" id="KW-1185">Reference proteome</keyword>
<name>A0A812D9L3_ACAPH</name>
<organism evidence="1 2">
    <name type="scientific">Acanthosepion pharaonis</name>
    <name type="common">Pharaoh cuttlefish</name>
    <name type="synonym">Sepia pharaonis</name>
    <dbReference type="NCBI Taxonomy" id="158019"/>
    <lineage>
        <taxon>Eukaryota</taxon>
        <taxon>Metazoa</taxon>
        <taxon>Spiralia</taxon>
        <taxon>Lophotrochozoa</taxon>
        <taxon>Mollusca</taxon>
        <taxon>Cephalopoda</taxon>
        <taxon>Coleoidea</taxon>
        <taxon>Decapodiformes</taxon>
        <taxon>Sepiida</taxon>
        <taxon>Sepiina</taxon>
        <taxon>Sepiidae</taxon>
        <taxon>Acanthosepion</taxon>
    </lineage>
</organism>
<dbReference type="PANTHER" id="PTHR14815">
    <property type="entry name" value="DDB1- AND CUL4-ASSOCIATED FACTOR 17"/>
    <property type="match status" value="1"/>
</dbReference>
<dbReference type="PANTHER" id="PTHR14815:SF2">
    <property type="entry name" value="DDB1- AND CUL4-ASSOCIATED FACTOR 17"/>
    <property type="match status" value="1"/>
</dbReference>
<comment type="caution">
    <text evidence="1">The sequence shown here is derived from an EMBL/GenBank/DDBJ whole genome shotgun (WGS) entry which is preliminary data.</text>
</comment>
<evidence type="ECO:0000313" key="1">
    <source>
        <dbReference type="EMBL" id="CAE1290706.1"/>
    </source>
</evidence>
<dbReference type="OrthoDB" id="9971789at2759"/>
<proteinExistence type="predicted"/>
<dbReference type="EMBL" id="CAHIKZ030002679">
    <property type="protein sequence ID" value="CAE1290706.1"/>
    <property type="molecule type" value="Genomic_DNA"/>
</dbReference>